<dbReference type="InterPro" id="IPR001996">
    <property type="entry name" value="PTS_IIB_1"/>
</dbReference>
<feature type="transmembrane region" description="Helical" evidence="12">
    <location>
        <begin position="303"/>
        <end position="328"/>
    </location>
</feature>
<keyword evidence="16" id="KW-1185">Reference proteome</keyword>
<proteinExistence type="predicted"/>
<evidence type="ECO:0000256" key="7">
    <source>
        <dbReference type="ARBA" id="ARBA00022692"/>
    </source>
</evidence>
<feature type="domain" description="PTS EIIC type-1" evidence="14">
    <location>
        <begin position="130"/>
        <end position="481"/>
    </location>
</feature>
<dbReference type="PROSITE" id="PS01035">
    <property type="entry name" value="PTS_EIIB_TYPE_1_CYS"/>
    <property type="match status" value="1"/>
</dbReference>
<dbReference type="Gene3D" id="3.30.1360.60">
    <property type="entry name" value="Glucose permease domain IIB"/>
    <property type="match status" value="1"/>
</dbReference>
<dbReference type="CDD" id="cd00212">
    <property type="entry name" value="PTS_IIB_glc"/>
    <property type="match status" value="1"/>
</dbReference>
<comment type="subcellular location">
    <subcellularLocation>
        <location evidence="1">Cell membrane</location>
        <topology evidence="1">Multi-pass membrane protein</topology>
    </subcellularLocation>
</comment>
<comment type="caution">
    <text evidence="15">The sequence shown here is derived from an EMBL/GenBank/DDBJ whole genome shotgun (WGS) entry which is preliminary data.</text>
</comment>
<evidence type="ECO:0000256" key="11">
    <source>
        <dbReference type="PROSITE-ProRule" id="PRU00421"/>
    </source>
</evidence>
<evidence type="ECO:0000256" key="12">
    <source>
        <dbReference type="SAM" id="Phobius"/>
    </source>
</evidence>
<gene>
    <name evidence="15" type="ORF">SAMN02983011_01993</name>
</gene>
<dbReference type="PROSITE" id="PS51098">
    <property type="entry name" value="PTS_EIIB_TYPE_1"/>
    <property type="match status" value="1"/>
</dbReference>
<dbReference type="EMBL" id="FMXC01000031">
    <property type="protein sequence ID" value="SDA66097.1"/>
    <property type="molecule type" value="Genomic_DNA"/>
</dbReference>
<protein>
    <submittedName>
        <fullName evidence="15">PTS system IIA component, Glc family (TC 4.A.1)/PTS system IIB component, Glc family (TC 4.A.1)/PTS system IIC component, Glc family (TC 4.A.1)</fullName>
    </submittedName>
</protein>
<evidence type="ECO:0000256" key="6">
    <source>
        <dbReference type="ARBA" id="ARBA00022683"/>
    </source>
</evidence>
<evidence type="ECO:0000256" key="2">
    <source>
        <dbReference type="ARBA" id="ARBA00022448"/>
    </source>
</evidence>
<evidence type="ECO:0000256" key="10">
    <source>
        <dbReference type="ARBA" id="ARBA00023136"/>
    </source>
</evidence>
<evidence type="ECO:0000256" key="8">
    <source>
        <dbReference type="ARBA" id="ARBA00022777"/>
    </source>
</evidence>
<evidence type="ECO:0000259" key="14">
    <source>
        <dbReference type="PROSITE" id="PS51103"/>
    </source>
</evidence>
<feature type="transmembrane region" description="Helical" evidence="12">
    <location>
        <begin position="234"/>
        <end position="253"/>
    </location>
</feature>
<keyword evidence="5" id="KW-0808">Transferase</keyword>
<dbReference type="PANTHER" id="PTHR30175">
    <property type="entry name" value="PHOSPHOTRANSFERASE SYSTEM TRANSPORT PROTEIN"/>
    <property type="match status" value="1"/>
</dbReference>
<feature type="transmembrane region" description="Helical" evidence="12">
    <location>
        <begin position="128"/>
        <end position="149"/>
    </location>
</feature>
<evidence type="ECO:0000313" key="16">
    <source>
        <dbReference type="Proteomes" id="UP000181860"/>
    </source>
</evidence>
<keyword evidence="8" id="KW-0418">Kinase</keyword>
<feature type="transmembrane region" description="Helical" evidence="12">
    <location>
        <begin position="383"/>
        <end position="404"/>
    </location>
</feature>
<feature type="transmembrane region" description="Helical" evidence="12">
    <location>
        <begin position="203"/>
        <end position="228"/>
    </location>
</feature>
<keyword evidence="3" id="KW-1003">Cell membrane</keyword>
<organism evidence="15 16">
    <name type="scientific">Lactobacillus kefiranofaciens</name>
    <dbReference type="NCBI Taxonomy" id="267818"/>
    <lineage>
        <taxon>Bacteria</taxon>
        <taxon>Bacillati</taxon>
        <taxon>Bacillota</taxon>
        <taxon>Bacilli</taxon>
        <taxon>Lactobacillales</taxon>
        <taxon>Lactobacillaceae</taxon>
        <taxon>Lactobacillus</taxon>
    </lineage>
</organism>
<dbReference type="InterPro" id="IPR036878">
    <property type="entry name" value="Glu_permease_IIB"/>
</dbReference>
<evidence type="ECO:0000256" key="9">
    <source>
        <dbReference type="ARBA" id="ARBA00022989"/>
    </source>
</evidence>
<dbReference type="InterPro" id="IPR018113">
    <property type="entry name" value="PTrfase_EIIB_Cys"/>
</dbReference>
<dbReference type="PANTHER" id="PTHR30175:SF3">
    <property type="entry name" value="PTS SYSTEM N-ACETYLMURAMIC ACID-SPECIFIC EIIBC COMPONENT"/>
    <property type="match status" value="1"/>
</dbReference>
<dbReference type="Proteomes" id="UP000181860">
    <property type="component" value="Unassembled WGS sequence"/>
</dbReference>
<accession>A0ABY0MG13</accession>
<feature type="active site" description="Phosphocysteine intermediate; for EIIB activity" evidence="11">
    <location>
        <position position="29"/>
    </location>
</feature>
<dbReference type="InterPro" id="IPR003352">
    <property type="entry name" value="PTS_EIIC"/>
</dbReference>
<feature type="domain" description="PTS EIIB type-1" evidence="13">
    <location>
        <begin position="7"/>
        <end position="89"/>
    </location>
</feature>
<dbReference type="Pfam" id="PF00367">
    <property type="entry name" value="PTS_EIIB"/>
    <property type="match status" value="1"/>
</dbReference>
<evidence type="ECO:0000256" key="5">
    <source>
        <dbReference type="ARBA" id="ARBA00022679"/>
    </source>
</evidence>
<keyword evidence="7 12" id="KW-0812">Transmembrane</keyword>
<feature type="transmembrane region" description="Helical" evidence="12">
    <location>
        <begin position="348"/>
        <end position="368"/>
    </location>
</feature>
<evidence type="ECO:0000256" key="3">
    <source>
        <dbReference type="ARBA" id="ARBA00022475"/>
    </source>
</evidence>
<keyword evidence="10 12" id="KW-0472">Membrane</keyword>
<name>A0ABY0MG13_9LACO</name>
<feature type="transmembrane region" description="Helical" evidence="12">
    <location>
        <begin position="416"/>
        <end position="442"/>
    </location>
</feature>
<evidence type="ECO:0000313" key="15">
    <source>
        <dbReference type="EMBL" id="SDA66097.1"/>
    </source>
</evidence>
<dbReference type="SUPFAM" id="SSF55604">
    <property type="entry name" value="Glucose permease domain IIB"/>
    <property type="match status" value="1"/>
</dbReference>
<keyword evidence="2" id="KW-0813">Transport</keyword>
<feature type="transmembrane region" description="Helical" evidence="12">
    <location>
        <begin position="448"/>
        <end position="469"/>
    </location>
</feature>
<feature type="transmembrane region" description="Helical" evidence="12">
    <location>
        <begin position="169"/>
        <end position="191"/>
    </location>
</feature>
<evidence type="ECO:0000256" key="4">
    <source>
        <dbReference type="ARBA" id="ARBA00022597"/>
    </source>
</evidence>
<dbReference type="InterPro" id="IPR013013">
    <property type="entry name" value="PTS_EIIC_1"/>
</dbReference>
<reference evidence="15 16" key="1">
    <citation type="submission" date="2016-10" db="EMBL/GenBank/DDBJ databases">
        <authorList>
            <person name="Varghese N."/>
            <person name="Submissions S."/>
        </authorList>
    </citation>
    <scope>NUCLEOTIDE SEQUENCE [LARGE SCALE GENOMIC DNA]</scope>
    <source>
        <strain evidence="15 16">ATCC 43761</strain>
    </source>
</reference>
<keyword evidence="9 12" id="KW-1133">Transmembrane helix</keyword>
<keyword evidence="6" id="KW-0598">Phosphotransferase system</keyword>
<dbReference type="InterPro" id="IPR050558">
    <property type="entry name" value="PTS_Sugar-Specific_Components"/>
</dbReference>
<keyword evidence="4" id="KW-0762">Sugar transport</keyword>
<dbReference type="Pfam" id="PF02378">
    <property type="entry name" value="PTS_EIIC"/>
    <property type="match status" value="1"/>
</dbReference>
<evidence type="ECO:0000259" key="13">
    <source>
        <dbReference type="PROSITE" id="PS51098"/>
    </source>
</evidence>
<dbReference type="PROSITE" id="PS51103">
    <property type="entry name" value="PTS_EIIC_TYPE_1"/>
    <property type="match status" value="1"/>
</dbReference>
<evidence type="ECO:0000256" key="1">
    <source>
        <dbReference type="ARBA" id="ARBA00004651"/>
    </source>
</evidence>
<sequence>MMNDKYSRLGQDIYANIGGPNNVESLYHCMTRLRIKIRDDSKVDIAGLKAIDGVLGVVSADTLEIVLGSGVNAKVAQSMVSQVGVKENEEFPTNVSNYQAEKSEVQAKAAEVHAQHKAQLKQTWWRKALGHISAIFIPLIPAFIGAGLISGVAGILRNMLTAKMLPANWNLGVTILSMIASALFAYLNIYVGTNTAKEFGATPALGGIIGGVVLLPGVVAPVTIPNFLDGKPLAAGQGGIIGVLLAVWVLSYVEKWFHEHIADSVDIIFTPFLTILIMGLFTVFVVMPIAGWISNSLVGGINWVLNVGGPVAGFILGLFFLPMVMLGLHQILTPIHLEMIQKMGYTPLLPILAMAGAGQVGAAIALWVKCRKNKKLVRLIKGALPVGILGVGEPLIYGVTLPLGRPFITACVGGGIGGAVVASFGHVGAIAIGPSGIALIPLIANNMWWAYVIGLLSAYAGGFIATYFWGVPKTAVHGEVEDA</sequence>
<feature type="transmembrane region" description="Helical" evidence="12">
    <location>
        <begin position="265"/>
        <end position="291"/>
    </location>
</feature>